<evidence type="ECO:0000313" key="2">
    <source>
        <dbReference type="EMBL" id="RGD74107.1"/>
    </source>
</evidence>
<organism evidence="2 3">
    <name type="scientific">Anaerofustis stercorihominis</name>
    <dbReference type="NCBI Taxonomy" id="214853"/>
    <lineage>
        <taxon>Bacteria</taxon>
        <taxon>Bacillati</taxon>
        <taxon>Bacillota</taxon>
        <taxon>Clostridia</taxon>
        <taxon>Eubacteriales</taxon>
        <taxon>Eubacteriaceae</taxon>
        <taxon>Anaerofustis</taxon>
    </lineage>
</organism>
<name>A0A3E3DXU0_9FIRM</name>
<comment type="caution">
    <text evidence="2">The sequence shown here is derived from an EMBL/GenBank/DDBJ whole genome shotgun (WGS) entry which is preliminary data.</text>
</comment>
<evidence type="ECO:0000313" key="3">
    <source>
        <dbReference type="Proteomes" id="UP000261212"/>
    </source>
</evidence>
<accession>A0A3E3DXU0</accession>
<dbReference type="Proteomes" id="UP000261212">
    <property type="component" value="Unassembled WGS sequence"/>
</dbReference>
<dbReference type="GeneID" id="98001471"/>
<evidence type="ECO:0000259" key="1">
    <source>
        <dbReference type="Pfam" id="PF07561"/>
    </source>
</evidence>
<dbReference type="InterPro" id="IPR011437">
    <property type="entry name" value="DUF1540"/>
</dbReference>
<dbReference type="AlphaFoldDB" id="A0A3E3DXU0"/>
<reference evidence="2 3" key="1">
    <citation type="submission" date="2018-08" db="EMBL/GenBank/DDBJ databases">
        <title>A genome reference for cultivated species of the human gut microbiota.</title>
        <authorList>
            <person name="Zou Y."/>
            <person name="Xue W."/>
            <person name="Luo G."/>
        </authorList>
    </citation>
    <scope>NUCLEOTIDE SEQUENCE [LARGE SCALE GENOMIC DNA]</scope>
    <source>
        <strain evidence="2 3">AM25-6</strain>
    </source>
</reference>
<gene>
    <name evidence="2" type="ORF">DW687_04895</name>
</gene>
<feature type="domain" description="DUF1540" evidence="1">
    <location>
        <begin position="6"/>
        <end position="48"/>
    </location>
</feature>
<dbReference type="EMBL" id="QUSM01000003">
    <property type="protein sequence ID" value="RGD74107.1"/>
    <property type="molecule type" value="Genomic_DNA"/>
</dbReference>
<proteinExistence type="predicted"/>
<protein>
    <submittedName>
        <fullName evidence="2">DUF1540 domain-containing protein</fullName>
    </submittedName>
</protein>
<dbReference type="Pfam" id="PF07561">
    <property type="entry name" value="DUF1540"/>
    <property type="match status" value="1"/>
</dbReference>
<dbReference type="RefSeq" id="WP_083781739.1">
    <property type="nucleotide sequence ID" value="NZ_CABKNJ010000005.1"/>
</dbReference>
<sequence>MKNTAIQCDVKSCEYNCQDCNYCSLESIKVGTHEAHPTQCACTDCKSFKLKENCCK</sequence>